<gene>
    <name evidence="1" type="ORF">UFOPK2816_00633</name>
</gene>
<protein>
    <submittedName>
        <fullName evidence="1">Unannotated protein</fullName>
    </submittedName>
</protein>
<sequence>MIKTSARIEIFLMYLLKSQRVNVKTATIRKPILPVRSVRTGKFAAHLATPAINPAGNLMSQIKMLLIKGANGEISAAIKPTIVIGPTAGAANKFAMMLIGDR</sequence>
<evidence type="ECO:0000313" key="1">
    <source>
        <dbReference type="EMBL" id="CAB4746969.1"/>
    </source>
</evidence>
<dbReference type="EMBL" id="CAEZZB010000067">
    <property type="protein sequence ID" value="CAB4746969.1"/>
    <property type="molecule type" value="Genomic_DNA"/>
</dbReference>
<organism evidence="1">
    <name type="scientific">freshwater metagenome</name>
    <dbReference type="NCBI Taxonomy" id="449393"/>
    <lineage>
        <taxon>unclassified sequences</taxon>
        <taxon>metagenomes</taxon>
        <taxon>ecological metagenomes</taxon>
    </lineage>
</organism>
<proteinExistence type="predicted"/>
<name>A0A6J6TKS8_9ZZZZ</name>
<dbReference type="AlphaFoldDB" id="A0A6J6TKS8"/>
<reference evidence="1" key="1">
    <citation type="submission" date="2020-05" db="EMBL/GenBank/DDBJ databases">
        <authorList>
            <person name="Chiriac C."/>
            <person name="Salcher M."/>
            <person name="Ghai R."/>
            <person name="Kavagutti S V."/>
        </authorList>
    </citation>
    <scope>NUCLEOTIDE SEQUENCE</scope>
</reference>
<accession>A0A6J6TKS8</accession>